<keyword evidence="3" id="KW-1185">Reference proteome</keyword>
<evidence type="ECO:0000313" key="2">
    <source>
        <dbReference type="EMBL" id="WWY02431.1"/>
    </source>
</evidence>
<dbReference type="AlphaFoldDB" id="A0A9X4IE73"/>
<accession>A0A9X4IE73</accession>
<name>A0A9X4IE73_9NEIS</name>
<sequence length="78" mass="8963">MAISPEIFEWAQRASENNRRMMEGEEYRKKIEAGLHYTVDSPEVQRMRDRIEAEYQARMAAEQGVINGDASFLASPAK</sequence>
<gene>
    <name evidence="1" type="ORF">ORY91_001358</name>
    <name evidence="2" type="ORF">V9W64_06810</name>
</gene>
<dbReference type="Proteomes" id="UP001149607">
    <property type="component" value="Chromosome"/>
</dbReference>
<protein>
    <submittedName>
        <fullName evidence="1">Uncharacterized protein</fullName>
    </submittedName>
</protein>
<dbReference type="RefSeq" id="WP_274585081.1">
    <property type="nucleotide sequence ID" value="NZ_CP145811.1"/>
</dbReference>
<evidence type="ECO:0000313" key="1">
    <source>
        <dbReference type="EMBL" id="MDD9327942.1"/>
    </source>
</evidence>
<dbReference type="EMBL" id="CP146598">
    <property type="protein sequence ID" value="WWY02431.1"/>
    <property type="molecule type" value="Genomic_DNA"/>
</dbReference>
<evidence type="ECO:0000313" key="3">
    <source>
        <dbReference type="Proteomes" id="UP001149607"/>
    </source>
</evidence>
<organism evidence="1">
    <name type="scientific">Neisseria leonii</name>
    <dbReference type="NCBI Taxonomy" id="2995413"/>
    <lineage>
        <taxon>Bacteria</taxon>
        <taxon>Pseudomonadati</taxon>
        <taxon>Pseudomonadota</taxon>
        <taxon>Betaproteobacteria</taxon>
        <taxon>Neisseriales</taxon>
        <taxon>Neisseriaceae</taxon>
        <taxon>Neisseria</taxon>
    </lineage>
</organism>
<reference evidence="1" key="1">
    <citation type="submission" date="2022-10" db="EMBL/GenBank/DDBJ databases">
        <authorList>
            <person name="Boutroux M."/>
        </authorList>
    </citation>
    <scope>NUCLEOTIDE SEQUENCE</scope>
    <source>
        <strain evidence="1">51.81</strain>
    </source>
</reference>
<reference evidence="2" key="2">
    <citation type="submission" date="2024-02" db="EMBL/GenBank/DDBJ databases">
        <title>Neisseria leonii sp. nov.</title>
        <authorList>
            <person name="Boutroux M."/>
            <person name="Favre-Rochex S."/>
            <person name="Gorgette O."/>
            <person name="Touak G."/>
            <person name="Muhle E."/>
            <person name="Chesneau O."/>
            <person name="Clermont D."/>
            <person name="Rahi P."/>
        </authorList>
    </citation>
    <scope>NUCLEOTIDE SEQUENCE</scope>
    <source>
        <strain evidence="2">51.81</strain>
    </source>
</reference>
<dbReference type="EMBL" id="JAPQFL010000003">
    <property type="protein sequence ID" value="MDD9327942.1"/>
    <property type="molecule type" value="Genomic_DNA"/>
</dbReference>
<proteinExistence type="predicted"/>